<feature type="compositionally biased region" description="Polar residues" evidence="2">
    <location>
        <begin position="405"/>
        <end position="443"/>
    </location>
</feature>
<dbReference type="EMBL" id="JANBVN010000262">
    <property type="protein sequence ID" value="KAJ9130604.1"/>
    <property type="molecule type" value="Genomic_DNA"/>
</dbReference>
<name>A0AA38VFY4_9PEZI</name>
<feature type="compositionally biased region" description="Basic and acidic residues" evidence="2">
    <location>
        <begin position="446"/>
        <end position="465"/>
    </location>
</feature>
<organism evidence="3 4">
    <name type="scientific">Coniochaeta hoffmannii</name>
    <dbReference type="NCBI Taxonomy" id="91930"/>
    <lineage>
        <taxon>Eukaryota</taxon>
        <taxon>Fungi</taxon>
        <taxon>Dikarya</taxon>
        <taxon>Ascomycota</taxon>
        <taxon>Pezizomycotina</taxon>
        <taxon>Sordariomycetes</taxon>
        <taxon>Sordariomycetidae</taxon>
        <taxon>Coniochaetales</taxon>
        <taxon>Coniochaetaceae</taxon>
        <taxon>Coniochaeta</taxon>
    </lineage>
</organism>
<feature type="region of interest" description="Disordered" evidence="2">
    <location>
        <begin position="123"/>
        <end position="143"/>
    </location>
</feature>
<accession>A0AA38VFY4</accession>
<reference evidence="3" key="1">
    <citation type="submission" date="2022-07" db="EMBL/GenBank/DDBJ databases">
        <title>Fungi with potential for degradation of polypropylene.</title>
        <authorList>
            <person name="Gostincar C."/>
        </authorList>
    </citation>
    <scope>NUCLEOTIDE SEQUENCE</scope>
    <source>
        <strain evidence="3">EXF-13287</strain>
    </source>
</reference>
<feature type="coiled-coil region" evidence="1">
    <location>
        <begin position="228"/>
        <end position="314"/>
    </location>
</feature>
<proteinExistence type="predicted"/>
<dbReference type="AlphaFoldDB" id="A0AA38VFY4"/>
<keyword evidence="4" id="KW-1185">Reference proteome</keyword>
<evidence type="ECO:0000313" key="3">
    <source>
        <dbReference type="EMBL" id="KAJ9130604.1"/>
    </source>
</evidence>
<dbReference type="Gene3D" id="1.10.287.1490">
    <property type="match status" value="1"/>
</dbReference>
<dbReference type="Proteomes" id="UP001174691">
    <property type="component" value="Unassembled WGS sequence"/>
</dbReference>
<protein>
    <recommendedName>
        <fullName evidence="5">Yippee/Mis18/Cereblon domain-containing protein</fullName>
    </recommendedName>
</protein>
<evidence type="ECO:0000313" key="4">
    <source>
        <dbReference type="Proteomes" id="UP001174691"/>
    </source>
</evidence>
<evidence type="ECO:0000256" key="2">
    <source>
        <dbReference type="SAM" id="MobiDB-lite"/>
    </source>
</evidence>
<feature type="compositionally biased region" description="Polar residues" evidence="2">
    <location>
        <begin position="129"/>
        <end position="138"/>
    </location>
</feature>
<gene>
    <name evidence="3" type="ORF">NKR19_g9819</name>
</gene>
<feature type="region of interest" description="Disordered" evidence="2">
    <location>
        <begin position="392"/>
        <end position="489"/>
    </location>
</feature>
<comment type="caution">
    <text evidence="3">The sequence shown here is derived from an EMBL/GenBank/DDBJ whole genome shotgun (WGS) entry which is preliminary data.</text>
</comment>
<sequence>MEDISIRCRSCESPLGEFTNFWTQVGKSYFSPIIDPQQSPDIESHGPLRSGEKGTLVEGCQLQDIACSPCGVVLGIRCTSSPVNHVLDENQMLFRATTVLALSKHDNRAVDLVVKRHLKLREGPRSSRDNSVNETSNDFPGGGSSAELSLLQAELEAQRSNIERIDSAGFKVISGLDDAVNRVEGDLGKIRDTLSGLRQEVRGSHEDMASLKTEIKEVKKHAQDRTVVKRLEEQLNSANNSVRAIRQELQELASKFENELDEVKAGLRQHSKDIDDIKSSLRDRVSSRDHAKDMAAMRGELAQVRKQLEEGRSKPPGSFSSRELDILTSNIAKIGNRASVVESLQMEFEIFKGRVQRMEAAAQSNQSHQPPVSAAEPTSAYDRYDDHDYHAQELRSSRRKRPSSGIDTSPLPDTSSKRAATSSDLADTIVATQWRDTPTSSPVAETRTRTDNTRLTKSGKIDKKPQRPVRRSLIGTNVNDKAHQSKRRG</sequence>
<evidence type="ECO:0000256" key="1">
    <source>
        <dbReference type="SAM" id="Coils"/>
    </source>
</evidence>
<keyword evidence="1" id="KW-0175">Coiled coil</keyword>
<feature type="region of interest" description="Disordered" evidence="2">
    <location>
        <begin position="361"/>
        <end position="380"/>
    </location>
</feature>
<evidence type="ECO:0008006" key="5">
    <source>
        <dbReference type="Google" id="ProtNLM"/>
    </source>
</evidence>